<dbReference type="InterPro" id="IPR028976">
    <property type="entry name" value="CheC-like_sf"/>
</dbReference>
<sequence>MQMNESDLLLLNSTIESMRQVFMQSMDASQPIPIEQGLIQSGISVLIGIMGDLQGRLVFHGDLETFSCLGESMFGMPLEGEMLHSFIGEMANMIAGKTSTILSDKGKHVDITPPTIMLGQLEIYGFVAGIHVSVHLEEIGKIHIALLFHTKGGST</sequence>
<keyword evidence="4" id="KW-1185">Reference proteome</keyword>
<dbReference type="EMBL" id="LT840184">
    <property type="protein sequence ID" value="SMF89699.1"/>
    <property type="molecule type" value="Genomic_DNA"/>
</dbReference>
<dbReference type="STRING" id="1313296.SAMN05661091_4745"/>
<keyword evidence="1" id="KW-0145">Chemotaxis</keyword>
<organism evidence="3 4">
    <name type="scientific">Paenibacillus uliginis N3/975</name>
    <dbReference type="NCBI Taxonomy" id="1313296"/>
    <lineage>
        <taxon>Bacteria</taxon>
        <taxon>Bacillati</taxon>
        <taxon>Bacillota</taxon>
        <taxon>Bacilli</taxon>
        <taxon>Bacillales</taxon>
        <taxon>Paenibacillaceae</taxon>
        <taxon>Paenibacillus</taxon>
    </lineage>
</organism>
<dbReference type="InterPro" id="IPR028051">
    <property type="entry name" value="CheX-like_dom"/>
</dbReference>
<dbReference type="AlphaFoldDB" id="A0A1X7HP67"/>
<dbReference type="PANTHER" id="PTHR39452:SF1">
    <property type="entry name" value="CHEY-P PHOSPHATASE CHEX"/>
    <property type="match status" value="1"/>
</dbReference>
<proteinExistence type="predicted"/>
<dbReference type="Gene3D" id="3.40.1550.10">
    <property type="entry name" value="CheC-like"/>
    <property type="match status" value="1"/>
</dbReference>
<dbReference type="Pfam" id="PF13690">
    <property type="entry name" value="CheX"/>
    <property type="match status" value="1"/>
</dbReference>
<name>A0A1X7HP67_9BACL</name>
<evidence type="ECO:0000313" key="4">
    <source>
        <dbReference type="Proteomes" id="UP000192940"/>
    </source>
</evidence>
<reference evidence="3 4" key="1">
    <citation type="submission" date="2017-04" db="EMBL/GenBank/DDBJ databases">
        <authorList>
            <person name="Afonso C.L."/>
            <person name="Miller P.J."/>
            <person name="Scott M.A."/>
            <person name="Spackman E."/>
            <person name="Goraichik I."/>
            <person name="Dimitrov K.M."/>
            <person name="Suarez D.L."/>
            <person name="Swayne D.E."/>
        </authorList>
    </citation>
    <scope>NUCLEOTIDE SEQUENCE [LARGE SCALE GENOMIC DNA]</scope>
    <source>
        <strain evidence="3 4">N3/975</strain>
    </source>
</reference>
<accession>A0A1X7HP67</accession>
<dbReference type="Proteomes" id="UP000192940">
    <property type="component" value="Chromosome I"/>
</dbReference>
<dbReference type="GO" id="GO:0006935">
    <property type="term" value="P:chemotaxis"/>
    <property type="evidence" value="ECO:0007669"/>
    <property type="project" value="UniProtKB-KW"/>
</dbReference>
<protein>
    <submittedName>
        <fullName evidence="3">Chemotaxis protein CheX</fullName>
    </submittedName>
</protein>
<evidence type="ECO:0000259" key="2">
    <source>
        <dbReference type="Pfam" id="PF13690"/>
    </source>
</evidence>
<dbReference type="InterPro" id="IPR038756">
    <property type="entry name" value="CheX-like"/>
</dbReference>
<evidence type="ECO:0000313" key="3">
    <source>
        <dbReference type="EMBL" id="SMF89699.1"/>
    </source>
</evidence>
<dbReference type="PANTHER" id="PTHR39452">
    <property type="entry name" value="CHEY-P PHOSPHATASE CHEX"/>
    <property type="match status" value="1"/>
</dbReference>
<gene>
    <name evidence="3" type="ORF">SAMN05661091_4745</name>
</gene>
<dbReference type="SUPFAM" id="SSF103039">
    <property type="entry name" value="CheC-like"/>
    <property type="match status" value="1"/>
</dbReference>
<feature type="domain" description="Chemotaxis phosphatase CheX-like" evidence="2">
    <location>
        <begin position="43"/>
        <end position="120"/>
    </location>
</feature>
<evidence type="ECO:0000256" key="1">
    <source>
        <dbReference type="ARBA" id="ARBA00022500"/>
    </source>
</evidence>
<dbReference type="CDD" id="cd17906">
    <property type="entry name" value="CheX"/>
    <property type="match status" value="1"/>
</dbReference>